<evidence type="ECO:0000313" key="1">
    <source>
        <dbReference type="Proteomes" id="UP000095282"/>
    </source>
</evidence>
<accession>A0A1I7URM2</accession>
<reference evidence="2" key="1">
    <citation type="submission" date="2016-11" db="UniProtKB">
        <authorList>
            <consortium name="WormBaseParasite"/>
        </authorList>
    </citation>
    <scope>IDENTIFICATION</scope>
</reference>
<dbReference type="AlphaFoldDB" id="A0A1I7URM2"/>
<name>A0A1I7URM2_9PELO</name>
<evidence type="ECO:0000313" key="2">
    <source>
        <dbReference type="WBParaSite" id="Csp11.Scaffold630.g18656.t1"/>
    </source>
</evidence>
<proteinExistence type="predicted"/>
<keyword evidence="1" id="KW-1185">Reference proteome</keyword>
<dbReference type="Proteomes" id="UP000095282">
    <property type="component" value="Unplaced"/>
</dbReference>
<sequence>MTHSNRKLLVFVKNTECSTITDDENYQFDPLLSLLDVYVETFTGTHMFIGCRMIKIYIPRFNVIRKLANFLKEQMLPALFDIQNIAQCLDINTVTCAT</sequence>
<organism evidence="1 2">
    <name type="scientific">Caenorhabditis tropicalis</name>
    <dbReference type="NCBI Taxonomy" id="1561998"/>
    <lineage>
        <taxon>Eukaryota</taxon>
        <taxon>Metazoa</taxon>
        <taxon>Ecdysozoa</taxon>
        <taxon>Nematoda</taxon>
        <taxon>Chromadorea</taxon>
        <taxon>Rhabditida</taxon>
        <taxon>Rhabditina</taxon>
        <taxon>Rhabditomorpha</taxon>
        <taxon>Rhabditoidea</taxon>
        <taxon>Rhabditidae</taxon>
        <taxon>Peloderinae</taxon>
        <taxon>Caenorhabditis</taxon>
    </lineage>
</organism>
<dbReference type="WBParaSite" id="Csp11.Scaffold630.g18656.t1">
    <property type="protein sequence ID" value="Csp11.Scaffold630.g18656.t1"/>
    <property type="gene ID" value="Csp11.Scaffold630.g18656"/>
</dbReference>
<protein>
    <submittedName>
        <fullName evidence="2">CRAL-TRIO domain-containing protein</fullName>
    </submittedName>
</protein>